<dbReference type="PANTHER" id="PTHR43664">
    <property type="entry name" value="MONOAMINE OXIDASE-RELATED"/>
    <property type="match status" value="1"/>
</dbReference>
<dbReference type="AlphaFoldDB" id="A0A918ZYI2"/>
<dbReference type="PANTHER" id="PTHR43664:SF1">
    <property type="entry name" value="BETA-METHYLMALYL-COA DEHYDRATASE"/>
    <property type="match status" value="1"/>
</dbReference>
<protein>
    <submittedName>
        <fullName evidence="2">Dehydratase</fullName>
    </submittedName>
</protein>
<evidence type="ECO:0000256" key="1">
    <source>
        <dbReference type="SAM" id="MobiDB-lite"/>
    </source>
</evidence>
<dbReference type="InterPro" id="IPR052342">
    <property type="entry name" value="MCH/BMMD"/>
</dbReference>
<reference evidence="2" key="2">
    <citation type="submission" date="2020-09" db="EMBL/GenBank/DDBJ databases">
        <authorList>
            <person name="Sun Q."/>
            <person name="Ohkuma M."/>
        </authorList>
    </citation>
    <scope>NUCLEOTIDE SEQUENCE</scope>
    <source>
        <strain evidence="2">JCM 4784</strain>
    </source>
</reference>
<dbReference type="InterPro" id="IPR048274">
    <property type="entry name" value="MC_hydratase"/>
</dbReference>
<name>A0A918ZYI2_9ACTN</name>
<proteinExistence type="predicted"/>
<dbReference type="Pfam" id="PF19315">
    <property type="entry name" value="MC_hydratase"/>
    <property type="match status" value="1"/>
</dbReference>
<dbReference type="Gene3D" id="3.10.129.10">
    <property type="entry name" value="Hotdog Thioesterase"/>
    <property type="match status" value="1"/>
</dbReference>
<dbReference type="SUPFAM" id="SSF54637">
    <property type="entry name" value="Thioesterase/thiol ester dehydrase-isomerase"/>
    <property type="match status" value="1"/>
</dbReference>
<evidence type="ECO:0000313" key="2">
    <source>
        <dbReference type="EMBL" id="GHE75662.1"/>
    </source>
</evidence>
<organism evidence="2 3">
    <name type="scientific">Streptomyces longispororuber</name>
    <dbReference type="NCBI Taxonomy" id="68230"/>
    <lineage>
        <taxon>Bacteria</taxon>
        <taxon>Bacillati</taxon>
        <taxon>Actinomycetota</taxon>
        <taxon>Actinomycetes</taxon>
        <taxon>Kitasatosporales</taxon>
        <taxon>Streptomycetaceae</taxon>
        <taxon>Streptomyces</taxon>
    </lineage>
</organism>
<evidence type="ECO:0000313" key="3">
    <source>
        <dbReference type="Proteomes" id="UP000608024"/>
    </source>
</evidence>
<dbReference type="RefSeq" id="WP_229925888.1">
    <property type="nucleotide sequence ID" value="NZ_BNBT01000090.1"/>
</dbReference>
<dbReference type="GO" id="GO:0016829">
    <property type="term" value="F:lyase activity"/>
    <property type="evidence" value="ECO:0007669"/>
    <property type="project" value="InterPro"/>
</dbReference>
<feature type="region of interest" description="Disordered" evidence="1">
    <location>
        <begin position="161"/>
        <end position="185"/>
    </location>
</feature>
<reference evidence="2" key="1">
    <citation type="journal article" date="2014" name="Int. J. Syst. Evol. Microbiol.">
        <title>Complete genome sequence of Corynebacterium casei LMG S-19264T (=DSM 44701T), isolated from a smear-ripened cheese.</title>
        <authorList>
            <consortium name="US DOE Joint Genome Institute (JGI-PGF)"/>
            <person name="Walter F."/>
            <person name="Albersmeier A."/>
            <person name="Kalinowski J."/>
            <person name="Ruckert C."/>
        </authorList>
    </citation>
    <scope>NUCLEOTIDE SEQUENCE</scope>
    <source>
        <strain evidence="2">JCM 4784</strain>
    </source>
</reference>
<comment type="caution">
    <text evidence="2">The sequence shown here is derived from an EMBL/GenBank/DDBJ whole genome shotgun (WGS) entry which is preliminary data.</text>
</comment>
<keyword evidence="3" id="KW-1185">Reference proteome</keyword>
<dbReference type="EMBL" id="BNBT01000090">
    <property type="protein sequence ID" value="GHE75662.1"/>
    <property type="molecule type" value="Genomic_DNA"/>
</dbReference>
<sequence length="185" mass="20648">MTLRRIRDNEYVEEHGGDYEDFEPGMLIRHWPGRTITETDNTWLTLLTMNQHPLHFDRAYGEGAEYGKVLVNSGITLCLVGGMTVQALSARAVANLGWDKVRLKDPVYVGDTLYAESRILHKRLSASRPGQGIVTVETTGKKSTGEPVIVFERSFMVRCRETAREAPRSHDTPQPGTAPSPHEAS</sequence>
<dbReference type="Proteomes" id="UP000608024">
    <property type="component" value="Unassembled WGS sequence"/>
</dbReference>
<dbReference type="InterPro" id="IPR029069">
    <property type="entry name" value="HotDog_dom_sf"/>
</dbReference>
<gene>
    <name evidence="2" type="ORF">GCM10018785_49930</name>
</gene>
<accession>A0A918ZYI2</accession>
<feature type="compositionally biased region" description="Basic and acidic residues" evidence="1">
    <location>
        <begin position="161"/>
        <end position="171"/>
    </location>
</feature>
<dbReference type="CDD" id="cd03451">
    <property type="entry name" value="FkbR2"/>
    <property type="match status" value="1"/>
</dbReference>